<organism evidence="2 3">
    <name type="scientific">Arthrobotrys flagrans</name>
    <name type="common">Nematode-trapping fungus</name>
    <name type="synonym">Trichothecium flagrans</name>
    <dbReference type="NCBI Taxonomy" id="97331"/>
    <lineage>
        <taxon>Eukaryota</taxon>
        <taxon>Fungi</taxon>
        <taxon>Dikarya</taxon>
        <taxon>Ascomycota</taxon>
        <taxon>Pezizomycotina</taxon>
        <taxon>Orbiliomycetes</taxon>
        <taxon>Orbiliales</taxon>
        <taxon>Orbiliaceae</taxon>
        <taxon>Arthrobotrys</taxon>
    </lineage>
</organism>
<evidence type="ECO:0000313" key="3">
    <source>
        <dbReference type="Proteomes" id="UP000283090"/>
    </source>
</evidence>
<evidence type="ECO:0000313" key="2">
    <source>
        <dbReference type="EMBL" id="RVD85328.1"/>
    </source>
</evidence>
<keyword evidence="3" id="KW-1185">Reference proteome</keyword>
<proteinExistence type="predicted"/>
<feature type="compositionally biased region" description="Pro residues" evidence="1">
    <location>
        <begin position="199"/>
        <end position="209"/>
    </location>
</feature>
<feature type="region of interest" description="Disordered" evidence="1">
    <location>
        <begin position="193"/>
        <end position="215"/>
    </location>
</feature>
<gene>
    <name evidence="2" type="ORF">DFL_003653</name>
</gene>
<evidence type="ECO:0008006" key="4">
    <source>
        <dbReference type="Google" id="ProtNLM"/>
    </source>
</evidence>
<dbReference type="AlphaFoldDB" id="A0A437A2G1"/>
<dbReference type="RefSeq" id="XP_067490872.1">
    <property type="nucleotide sequence ID" value="XM_067632621.1"/>
</dbReference>
<dbReference type="InterPro" id="IPR050307">
    <property type="entry name" value="Sterol_Desaturase_Related"/>
</dbReference>
<accession>A0A437A2G1</accession>
<reference evidence="2 3" key="1">
    <citation type="submission" date="2019-01" db="EMBL/GenBank/DDBJ databases">
        <title>Intercellular communication is required for trap formation in the nematode-trapping fungus Duddingtonia flagrans.</title>
        <authorList>
            <person name="Youssar L."/>
            <person name="Wernet V."/>
            <person name="Hensel N."/>
            <person name="Hildebrandt H.-G."/>
            <person name="Fischer R."/>
        </authorList>
    </citation>
    <scope>NUCLEOTIDE SEQUENCE [LARGE SCALE GENOMIC DNA]</scope>
    <source>
        <strain evidence="2 3">CBS H-5679</strain>
    </source>
</reference>
<dbReference type="PANTHER" id="PTHR11863">
    <property type="entry name" value="STEROL DESATURASE"/>
    <property type="match status" value="1"/>
</dbReference>
<dbReference type="Proteomes" id="UP000283090">
    <property type="component" value="Unassembled WGS sequence"/>
</dbReference>
<comment type="caution">
    <text evidence="2">The sequence shown here is derived from an EMBL/GenBank/DDBJ whole genome shotgun (WGS) entry which is preliminary data.</text>
</comment>
<dbReference type="GeneID" id="93585964"/>
<dbReference type="OrthoDB" id="1658724at2759"/>
<dbReference type="VEuPathDB" id="FungiDB:DFL_003653"/>
<dbReference type="EMBL" id="SAEB01000006">
    <property type="protein sequence ID" value="RVD85328.1"/>
    <property type="molecule type" value="Genomic_DNA"/>
</dbReference>
<evidence type="ECO:0000256" key="1">
    <source>
        <dbReference type="SAM" id="MobiDB-lite"/>
    </source>
</evidence>
<dbReference type="STRING" id="97331.A0A437A2G1"/>
<name>A0A437A2G1_ARTFL</name>
<sequence length="215" mass="24771">MVTNKYARTSTSILEKCNVDTGQKTAMSNTTFVPDGATYWAHYDHISEINGSFNIFEKMWAAWYAWIANDVLATGIMSFVMHELVYFGRSLPWMICDAIPYFQRWKIQDQKIPNAAQQWRCIKSVLFTHFVIELPQIWLFHPLAKAAGMSTDVPFPAWTTMAIQIAIFFVLEDAWHYWFHRLFHWGHSTNTSTKSTTNIPPPSVSPPNTPTQSKS</sequence>
<protein>
    <recommendedName>
        <fullName evidence="4">Fatty acid hydroxylase domain-containing protein</fullName>
    </recommendedName>
</protein>